<dbReference type="RefSeq" id="XP_064074448.1">
    <property type="nucleotide sequence ID" value="XM_064218378.1"/>
</dbReference>
<feature type="signal peptide" evidence="4">
    <location>
        <begin position="1"/>
        <end position="20"/>
    </location>
</feature>
<evidence type="ECO:0000313" key="7">
    <source>
        <dbReference type="RefSeq" id="XP_064074448.1"/>
    </source>
</evidence>
<reference evidence="6" key="1">
    <citation type="submission" date="2025-05" db="UniProtKB">
        <authorList>
            <consortium name="RefSeq"/>
        </authorList>
    </citation>
    <scope>NUCLEOTIDE SEQUENCE [LARGE SCALE GENOMIC DNA]</scope>
</reference>
<keyword evidence="4" id="KW-0732">Signal</keyword>
<keyword evidence="1" id="KW-1015">Disulfide bond</keyword>
<evidence type="ECO:0000256" key="1">
    <source>
        <dbReference type="ARBA" id="ARBA00023157"/>
    </source>
</evidence>
<dbReference type="Proteomes" id="UP001652626">
    <property type="component" value="Chromosome 3"/>
</dbReference>
<evidence type="ECO:0000256" key="4">
    <source>
        <dbReference type="SAM" id="SignalP"/>
    </source>
</evidence>
<dbReference type="PROSITE" id="PS50240">
    <property type="entry name" value="TRYPSIN_DOM"/>
    <property type="match status" value="1"/>
</dbReference>
<evidence type="ECO:0000256" key="3">
    <source>
        <dbReference type="SAM" id="MobiDB-lite"/>
    </source>
</evidence>
<feature type="domain" description="Peptidase S1" evidence="5">
    <location>
        <begin position="18"/>
        <end position="264"/>
    </location>
</feature>
<name>A0ABM4AT37_VANTA</name>
<dbReference type="InterPro" id="IPR009003">
    <property type="entry name" value="Peptidase_S1_PA"/>
</dbReference>
<dbReference type="GeneID" id="113397565"/>
<dbReference type="Gene3D" id="2.40.10.10">
    <property type="entry name" value="Trypsin-like serine proteases"/>
    <property type="match status" value="1"/>
</dbReference>
<keyword evidence="6" id="KW-1185">Reference proteome</keyword>
<dbReference type="InterPro" id="IPR001254">
    <property type="entry name" value="Trypsin_dom"/>
</dbReference>
<comment type="similarity">
    <text evidence="2">Belongs to the peptidase S1 family. CLIP subfamily.</text>
</comment>
<dbReference type="SUPFAM" id="SSF50494">
    <property type="entry name" value="Trypsin-like serine proteases"/>
    <property type="match status" value="1"/>
</dbReference>
<reference evidence="7" key="2">
    <citation type="submission" date="2025-08" db="UniProtKB">
        <authorList>
            <consortium name="RefSeq"/>
        </authorList>
    </citation>
    <scope>IDENTIFICATION</scope>
    <source>
        <tissue evidence="7">Whole body</tissue>
    </source>
</reference>
<gene>
    <name evidence="7" type="primary">LOC113397565</name>
</gene>
<feature type="chain" id="PRO_5047242439" evidence="4">
    <location>
        <begin position="21"/>
        <end position="419"/>
    </location>
</feature>
<evidence type="ECO:0000259" key="5">
    <source>
        <dbReference type="PROSITE" id="PS50240"/>
    </source>
</evidence>
<dbReference type="InterPro" id="IPR043504">
    <property type="entry name" value="Peptidase_S1_PA_chymotrypsin"/>
</dbReference>
<protein>
    <submittedName>
        <fullName evidence="7">Serine protease sp-Eoc49-like</fullName>
    </submittedName>
</protein>
<organism evidence="6 7">
    <name type="scientific">Vanessa tameamea</name>
    <name type="common">Kamehameha butterfly</name>
    <dbReference type="NCBI Taxonomy" id="334116"/>
    <lineage>
        <taxon>Eukaryota</taxon>
        <taxon>Metazoa</taxon>
        <taxon>Ecdysozoa</taxon>
        <taxon>Arthropoda</taxon>
        <taxon>Hexapoda</taxon>
        <taxon>Insecta</taxon>
        <taxon>Pterygota</taxon>
        <taxon>Neoptera</taxon>
        <taxon>Endopterygota</taxon>
        <taxon>Lepidoptera</taxon>
        <taxon>Glossata</taxon>
        <taxon>Ditrysia</taxon>
        <taxon>Papilionoidea</taxon>
        <taxon>Nymphalidae</taxon>
        <taxon>Nymphalinae</taxon>
        <taxon>Vanessa</taxon>
    </lineage>
</organism>
<dbReference type="Pfam" id="PF00089">
    <property type="entry name" value="Trypsin"/>
    <property type="match status" value="1"/>
</dbReference>
<accession>A0ABM4AT37</accession>
<sequence>MRILILIVATAALLLENVVSEEDGIKRGTFPFMAFVYYPDQTVVNPAGGKFIRSAVLIRENWLISSSLESENTLISFPEKTLVARLGAISIDDKLDLNEDEDEQEREIIRIARPFNFNSTEWWNSDISLLKTLLPFNITLIVAPFETRANKLNSNENCFMLVYAKLNENATDTRYLKKISVELISSLQDKCGSNFNKDTMVCAAPSSEKSDIYIDSNFCMDNSGGPLICDNELTGIQTYVDNCNQPYLYQLVNSWDDLISCATEEKCLEEQCTKICYTINKDPVMVATPNITYATTEAIMKLADGYVNETNFEVYISSILTSEKETSETEIVKITVITVKDSEATSEMTTLSSVSDTQATEYTTIKSSQNTERETTNIPEERERETNVEAQQHITVRSGASINMLYSLKYFIYVFFVIV</sequence>
<dbReference type="PANTHER" id="PTHR24256">
    <property type="entry name" value="TRYPTASE-RELATED"/>
    <property type="match status" value="1"/>
</dbReference>
<feature type="region of interest" description="Disordered" evidence="3">
    <location>
        <begin position="365"/>
        <end position="389"/>
    </location>
</feature>
<dbReference type="SMART" id="SM00020">
    <property type="entry name" value="Tryp_SPc"/>
    <property type="match status" value="1"/>
</dbReference>
<evidence type="ECO:0000313" key="6">
    <source>
        <dbReference type="Proteomes" id="UP001652626"/>
    </source>
</evidence>
<proteinExistence type="inferred from homology"/>
<evidence type="ECO:0000256" key="2">
    <source>
        <dbReference type="ARBA" id="ARBA00024195"/>
    </source>
</evidence>
<feature type="compositionally biased region" description="Basic and acidic residues" evidence="3">
    <location>
        <begin position="371"/>
        <end position="387"/>
    </location>
</feature>
<dbReference type="InterPro" id="IPR051487">
    <property type="entry name" value="Ser/Thr_Proteases_Immune/Dev"/>
</dbReference>